<comment type="caution">
    <text evidence="2">The sequence shown here is derived from an EMBL/GenBank/DDBJ whole genome shotgun (WGS) entry which is preliminary data.</text>
</comment>
<dbReference type="Pfam" id="PF05721">
    <property type="entry name" value="PhyH"/>
    <property type="match status" value="1"/>
</dbReference>
<keyword evidence="2" id="KW-0560">Oxidoreductase</keyword>
<reference evidence="2 3" key="1">
    <citation type="submission" date="2024-03" db="EMBL/GenBank/DDBJ databases">
        <title>The Acrasis kona genome and developmental transcriptomes reveal deep origins of eukaryotic multicellular pathways.</title>
        <authorList>
            <person name="Sheikh S."/>
            <person name="Fu C.-J."/>
            <person name="Brown M.W."/>
            <person name="Baldauf S.L."/>
        </authorList>
    </citation>
    <scope>NUCLEOTIDE SEQUENCE [LARGE SCALE GENOMIC DNA]</scope>
    <source>
        <strain evidence="2 3">ATCC MYA-3509</strain>
    </source>
</reference>
<dbReference type="PANTHER" id="PTHR20883">
    <property type="entry name" value="PHYTANOYL-COA DIOXYGENASE DOMAIN CONTAINING 1"/>
    <property type="match status" value="1"/>
</dbReference>
<accession>A0AAW2YM79</accession>
<keyword evidence="2" id="KW-0223">Dioxygenase</keyword>
<evidence type="ECO:0000313" key="2">
    <source>
        <dbReference type="EMBL" id="KAL0477779.1"/>
    </source>
</evidence>
<evidence type="ECO:0000313" key="3">
    <source>
        <dbReference type="Proteomes" id="UP001431209"/>
    </source>
</evidence>
<dbReference type="SUPFAM" id="SSF51197">
    <property type="entry name" value="Clavaminate synthase-like"/>
    <property type="match status" value="1"/>
</dbReference>
<name>A0AAW2YM79_9EUKA</name>
<dbReference type="EMBL" id="JAOPGA020000237">
    <property type="protein sequence ID" value="KAL0477779.1"/>
    <property type="molecule type" value="Genomic_DNA"/>
</dbReference>
<dbReference type="InterPro" id="IPR008775">
    <property type="entry name" value="Phytyl_CoA_dOase-like"/>
</dbReference>
<organism evidence="2 3">
    <name type="scientific">Acrasis kona</name>
    <dbReference type="NCBI Taxonomy" id="1008807"/>
    <lineage>
        <taxon>Eukaryota</taxon>
        <taxon>Discoba</taxon>
        <taxon>Heterolobosea</taxon>
        <taxon>Tetramitia</taxon>
        <taxon>Eutetramitia</taxon>
        <taxon>Acrasidae</taxon>
        <taxon>Acrasis</taxon>
    </lineage>
</organism>
<dbReference type="PANTHER" id="PTHR20883:SF14">
    <property type="entry name" value="PHYTANOYL-COA DIOXYGENASE"/>
    <property type="match status" value="1"/>
</dbReference>
<dbReference type="Gene3D" id="2.60.120.620">
    <property type="entry name" value="q2cbj1_9rhob like domain"/>
    <property type="match status" value="1"/>
</dbReference>
<sequence length="328" mass="37710">MLTVDEVGFFHENGFLIKENIIPLRIIEDVKMELCKYVDEMAKKLLSQGKIKNSYAHLGFYERVSEIEKEFEHFSVLLHNIAYYEMQQDGTPKSVRKVWSSPELVEAVSQLIGPKVSGHPVWNLRVKTPGQEQAVVPWHQDHSYSSRDSWDFVNITAWIPLIDATVKNGCLQVVRGGHQKKIVAQHTCCVGNTWYTSLSDETIEEELKCNLNNDVVTCEMKQGSVLFFTFHTPHRSLENTSKDIRWSIDLRFHITGEPNGSDGTEESIVLKDANKNSELQIDWDQWGKNRVKPVPDDPFTTTVSGPWMNEWPVETHNRHTLAFIKDDK</sequence>
<gene>
    <name evidence="2" type="ORF">AKO1_005227</name>
</gene>
<keyword evidence="3" id="KW-1185">Reference proteome</keyword>
<proteinExistence type="predicted"/>
<dbReference type="AlphaFoldDB" id="A0AAW2YM79"/>
<dbReference type="GO" id="GO:0051213">
    <property type="term" value="F:dioxygenase activity"/>
    <property type="evidence" value="ECO:0007669"/>
    <property type="project" value="UniProtKB-KW"/>
</dbReference>
<evidence type="ECO:0000256" key="1">
    <source>
        <dbReference type="ARBA" id="ARBA00001962"/>
    </source>
</evidence>
<comment type="cofactor">
    <cofactor evidence="1">
        <name>Fe cation</name>
        <dbReference type="ChEBI" id="CHEBI:24875"/>
    </cofactor>
</comment>
<dbReference type="Proteomes" id="UP001431209">
    <property type="component" value="Unassembled WGS sequence"/>
</dbReference>
<protein>
    <submittedName>
        <fullName evidence="2">Phytanoyl-CoA dioxygenase</fullName>
    </submittedName>
</protein>